<comment type="subunit">
    <text evidence="3">Homotrimer.</text>
</comment>
<dbReference type="HAMAP" id="MF_01963">
    <property type="entry name" value="MTAP"/>
    <property type="match status" value="1"/>
</dbReference>
<dbReference type="GO" id="GO:0005829">
    <property type="term" value="C:cytosol"/>
    <property type="evidence" value="ECO:0007669"/>
    <property type="project" value="TreeGrafter"/>
</dbReference>
<sequence length="246" mass="26662">MSKVAIIGGTGLTSLQNLEISGREIMHTPYGEPSSTLVRGTLGNNDVLFLPRHGSGHTITPHRINYRANLWALKEAGAEMIIAINAVGGIQPEYQPGCLVIPDQIIDYTWGRNNTFFEEGDNPVVHVDFTWPYCETLRQSLLQAASQAGVDVIKQGTYGATQGPRLETAAEINKLEADGCNTVGMTGMPEAVLARELEVCYASVGVVANTAAGRHEGEITMEEIEQHLAEGMKNVRTLLEHVIPLL</sequence>
<dbReference type="NCBIfam" id="NF006599">
    <property type="entry name" value="PRK09136.1"/>
    <property type="match status" value="1"/>
</dbReference>
<evidence type="ECO:0000313" key="5">
    <source>
        <dbReference type="EMBL" id="TDY02971.1"/>
    </source>
</evidence>
<comment type="pathway">
    <text evidence="3">Purine metabolism; purine nucleoside salvage.</text>
</comment>
<dbReference type="InterPro" id="IPR035994">
    <property type="entry name" value="Nucleoside_phosphorylase_sf"/>
</dbReference>
<dbReference type="EMBL" id="SOQX01000002">
    <property type="protein sequence ID" value="TDY02971.1"/>
    <property type="molecule type" value="Genomic_DNA"/>
</dbReference>
<evidence type="ECO:0000256" key="2">
    <source>
        <dbReference type="ARBA" id="ARBA00022679"/>
    </source>
</evidence>
<evidence type="ECO:0000313" key="6">
    <source>
        <dbReference type="Proteomes" id="UP000294914"/>
    </source>
</evidence>
<dbReference type="InterPro" id="IPR000845">
    <property type="entry name" value="Nucleoside_phosphorylase_d"/>
</dbReference>
<feature type="binding site" evidence="3">
    <location>
        <begin position="209"/>
        <end position="211"/>
    </location>
    <ligand>
        <name>substrate</name>
    </ligand>
</feature>
<feature type="binding site" evidence="3">
    <location>
        <begin position="52"/>
        <end position="53"/>
    </location>
    <ligand>
        <name>phosphate</name>
        <dbReference type="ChEBI" id="CHEBI:43474"/>
    </ligand>
</feature>
<dbReference type="EC" id="2.4.2.44" evidence="3"/>
<dbReference type="PANTHER" id="PTHR42679">
    <property type="entry name" value="S-METHYL-5'-THIOADENOSINE PHOSPHORYLASE"/>
    <property type="match status" value="1"/>
</dbReference>
<comment type="caution">
    <text evidence="3">Lacks conserved residue(s) required for the propagation of feature annotation.</text>
</comment>
<dbReference type="GO" id="GO:0006166">
    <property type="term" value="P:purine ribonucleoside salvage"/>
    <property type="evidence" value="ECO:0007669"/>
    <property type="project" value="UniProtKB-UniRule"/>
</dbReference>
<proteinExistence type="inferred from homology"/>
<comment type="catalytic activity">
    <reaction evidence="3">
        <text>S-methyl-5'-thioinosine + phosphate = 5-(methylsulfanyl)-alpha-D-ribose 1-phosphate + hypoxanthine</text>
        <dbReference type="Rhea" id="RHEA:30643"/>
        <dbReference type="ChEBI" id="CHEBI:17368"/>
        <dbReference type="ChEBI" id="CHEBI:43474"/>
        <dbReference type="ChEBI" id="CHEBI:48595"/>
        <dbReference type="ChEBI" id="CHEBI:58533"/>
        <dbReference type="EC" id="2.4.2.44"/>
    </reaction>
</comment>
<dbReference type="PROSITE" id="PS01240">
    <property type="entry name" value="PNP_MTAP_2"/>
    <property type="match status" value="1"/>
</dbReference>
<evidence type="ECO:0000256" key="1">
    <source>
        <dbReference type="ARBA" id="ARBA00022676"/>
    </source>
</evidence>
<comment type="function">
    <text evidence="3">Catalyzes the reversible phosphorylation of S-methyl-5'-thioinosine (MTI) to hypoxanthine and 5-methylthioribose-1-phosphate. Involved in the breakdown of S-methyl-5'-thioadenosine (MTA), a major by-product of polyamine biosynthesis. Catabolism of (MTA) occurs via deamination to MTI and phosphorolysis to hypoxanthine.</text>
</comment>
<comment type="miscellaneous">
    <text evidence="3">Although this enzyme belongs to the family of MTA phosphorylases based on sequence homology, it has been shown that conserved amino acid substitutions in the substrate binding pocket convert the substrate specificity of this enzyme from 6-aminopurines to 6-oxopurines.</text>
</comment>
<dbReference type="GO" id="GO:0017061">
    <property type="term" value="F:S-methyl-5-thioadenosine phosphorylase activity"/>
    <property type="evidence" value="ECO:0007669"/>
    <property type="project" value="InterPro"/>
</dbReference>
<dbReference type="InterPro" id="IPR010044">
    <property type="entry name" value="MTAP"/>
</dbReference>
<accession>A0A4R8IPU7</accession>
<name>A0A4R8IPU7_9GAMM</name>
<comment type="similarity">
    <text evidence="3">Belongs to the PNP/MTAP phosphorylase family. MTAP subfamily.</text>
</comment>
<feature type="binding site" evidence="3">
    <location>
        <position position="186"/>
    </location>
    <ligand>
        <name>phosphate</name>
        <dbReference type="ChEBI" id="CHEBI:43474"/>
    </ligand>
</feature>
<keyword evidence="6" id="KW-1185">Reference proteome</keyword>
<gene>
    <name evidence="5" type="ORF">EDC23_1355</name>
</gene>
<dbReference type="NCBIfam" id="TIGR01694">
    <property type="entry name" value="MTAP"/>
    <property type="match status" value="1"/>
</dbReference>
<dbReference type="InterPro" id="IPR018099">
    <property type="entry name" value="Purine_phosphorylase-2_CS"/>
</dbReference>
<feature type="domain" description="Nucleoside phosphorylase" evidence="4">
    <location>
        <begin position="3"/>
        <end position="243"/>
    </location>
</feature>
<keyword evidence="3" id="KW-0660">Purine salvage</keyword>
<dbReference type="Pfam" id="PF01048">
    <property type="entry name" value="PNP_UDP_1"/>
    <property type="match status" value="1"/>
</dbReference>
<dbReference type="SUPFAM" id="SSF53167">
    <property type="entry name" value="Purine and uridine phosphorylases"/>
    <property type="match status" value="1"/>
</dbReference>
<reference evidence="5 6" key="1">
    <citation type="submission" date="2019-03" db="EMBL/GenBank/DDBJ databases">
        <title>Genomic Encyclopedia of Type Strains, Phase IV (KMG-IV): sequencing the most valuable type-strain genomes for metagenomic binning, comparative biology and taxonomic classification.</title>
        <authorList>
            <person name="Goeker M."/>
        </authorList>
    </citation>
    <scope>NUCLEOTIDE SEQUENCE [LARGE SCALE GENOMIC DNA]</scope>
    <source>
        <strain evidence="5 6">DSM 16326</strain>
    </source>
</reference>
<feature type="site" description="Important for substrate specificity" evidence="3">
    <location>
        <position position="221"/>
    </location>
</feature>
<comment type="caution">
    <text evidence="5">The sequence shown here is derived from an EMBL/GenBank/DDBJ whole genome shotgun (WGS) entry which is preliminary data.</text>
</comment>
<feature type="site" description="Important for substrate specificity" evidence="3">
    <location>
        <position position="167"/>
    </location>
</feature>
<keyword evidence="2 3" id="KW-0808">Transferase</keyword>
<dbReference type="Proteomes" id="UP000294914">
    <property type="component" value="Unassembled WGS sequence"/>
</dbReference>
<dbReference type="OrthoDB" id="1523230at2"/>
<feature type="binding site" evidence="3">
    <location>
        <position position="10"/>
    </location>
    <ligand>
        <name>phosphate</name>
        <dbReference type="ChEBI" id="CHEBI:43474"/>
    </ligand>
</feature>
<dbReference type="RefSeq" id="WP_134082286.1">
    <property type="nucleotide sequence ID" value="NZ_SOQX01000002.1"/>
</dbReference>
<evidence type="ECO:0000256" key="3">
    <source>
        <dbReference type="HAMAP-Rule" id="MF_01963"/>
    </source>
</evidence>
<dbReference type="UniPathway" id="UPA00606"/>
<dbReference type="GO" id="GO:0019509">
    <property type="term" value="P:L-methionine salvage from methylthioadenosine"/>
    <property type="evidence" value="ECO:0007669"/>
    <property type="project" value="TreeGrafter"/>
</dbReference>
<organism evidence="5 6">
    <name type="scientific">Thiohalophilus thiocyanatoxydans</name>
    <dbReference type="NCBI Taxonomy" id="381308"/>
    <lineage>
        <taxon>Bacteria</taxon>
        <taxon>Pseudomonadati</taxon>
        <taxon>Pseudomonadota</taxon>
        <taxon>Gammaproteobacteria</taxon>
        <taxon>Thiohalomonadales</taxon>
        <taxon>Thiohalophilaceae</taxon>
        <taxon>Thiohalophilus</taxon>
    </lineage>
</organism>
<dbReference type="Gene3D" id="3.40.50.1580">
    <property type="entry name" value="Nucleoside phosphorylase domain"/>
    <property type="match status" value="1"/>
</dbReference>
<dbReference type="CDD" id="cd09010">
    <property type="entry name" value="MTAP_SsMTAPII_like_MTIP"/>
    <property type="match status" value="1"/>
</dbReference>
<dbReference type="AlphaFoldDB" id="A0A4R8IPU7"/>
<keyword evidence="1 3" id="KW-0328">Glycosyltransferase</keyword>
<dbReference type="PANTHER" id="PTHR42679:SF2">
    <property type="entry name" value="S-METHYL-5'-THIOADENOSINE PHOSPHORYLASE"/>
    <property type="match status" value="1"/>
</dbReference>
<protein>
    <recommendedName>
        <fullName evidence="3">Probable S-methyl-5'-thioinosine phosphorylase</fullName>
        <ecNumber evidence="3">2.4.2.44</ecNumber>
    </recommendedName>
    <alternativeName>
        <fullName evidence="3">5'-methylthioinosine phosphorylase</fullName>
        <shortName evidence="3">MTI phosphorylase</shortName>
        <shortName evidence="3">MTIP</shortName>
    </alternativeName>
</protein>
<feature type="binding site" evidence="3">
    <location>
        <position position="185"/>
    </location>
    <ligand>
        <name>substrate</name>
    </ligand>
</feature>
<evidence type="ECO:0000259" key="4">
    <source>
        <dbReference type="Pfam" id="PF01048"/>
    </source>
</evidence>